<proteinExistence type="predicted"/>
<name>A0A0D0C4I1_9AGAR</name>
<organism evidence="2 3">
    <name type="scientific">Collybiopsis luxurians FD-317 M1</name>
    <dbReference type="NCBI Taxonomy" id="944289"/>
    <lineage>
        <taxon>Eukaryota</taxon>
        <taxon>Fungi</taxon>
        <taxon>Dikarya</taxon>
        <taxon>Basidiomycota</taxon>
        <taxon>Agaricomycotina</taxon>
        <taxon>Agaricomycetes</taxon>
        <taxon>Agaricomycetidae</taxon>
        <taxon>Agaricales</taxon>
        <taxon>Marasmiineae</taxon>
        <taxon>Omphalotaceae</taxon>
        <taxon>Collybiopsis</taxon>
        <taxon>Collybiopsis luxurians</taxon>
    </lineage>
</organism>
<feature type="compositionally biased region" description="Acidic residues" evidence="1">
    <location>
        <begin position="414"/>
        <end position="426"/>
    </location>
</feature>
<dbReference type="Gene3D" id="2.130.10.10">
    <property type="entry name" value="YVTN repeat-like/Quinoprotein amine dehydrogenase"/>
    <property type="match status" value="1"/>
</dbReference>
<evidence type="ECO:0000313" key="3">
    <source>
        <dbReference type="Proteomes" id="UP000053593"/>
    </source>
</evidence>
<feature type="region of interest" description="Disordered" evidence="1">
    <location>
        <begin position="393"/>
        <end position="426"/>
    </location>
</feature>
<gene>
    <name evidence="2" type="ORF">GYMLUDRAFT_1028494</name>
</gene>
<dbReference type="Proteomes" id="UP000053593">
    <property type="component" value="Unassembled WGS sequence"/>
</dbReference>
<dbReference type="SMART" id="SM00320">
    <property type="entry name" value="WD40"/>
    <property type="match status" value="1"/>
</dbReference>
<dbReference type="EMBL" id="KN834838">
    <property type="protein sequence ID" value="KIK52747.1"/>
    <property type="molecule type" value="Genomic_DNA"/>
</dbReference>
<sequence>MEFLALLGDVNSPQMRQKLKGHSPDPFDGTPKPHSHTSPIARFRTENPIPSIPTSAPVAQAVLHGWCSLMSDSINSPIHHHTVPNSDTLIFAGGGCWKNREPQRLGDFPDKVTIENGLLDIAYNIALDSSRRLIYIVDNRRIKSFVYQNDKDKYLYSQCTSGCSGPLAVIDNGARILHASKGGVDVWNTDALPTHCPDGTKQIVKGKIGIEDTWRDDIDEVKTSTGAPRDMSINFADATLKVGNWHIPSQWSTRGTLKALCFPTNTQPSVLQMDFENGGRAAARYLGHAGEIFTITSSPDDTNTFLTTSGDGIVHLFDVREPLPNVSFGVGNQSEHVFTALYIRVEGIQSYFQAELEASRSKYGTFVFLIWPMSLRQAKIRYDDDGINDGQVLPGADPDVAVSEGEKKNKEADRESDEEDKDDDEDYAYDAGDHVLLRYKFGLDADLIIIPAFGMARLDNGSYW</sequence>
<protein>
    <submittedName>
        <fullName evidence="2">Uncharacterized protein</fullName>
    </submittedName>
</protein>
<feature type="region of interest" description="Disordered" evidence="1">
    <location>
        <begin position="14"/>
        <end position="36"/>
    </location>
</feature>
<accession>A0A0D0C4I1</accession>
<dbReference type="InterPro" id="IPR015943">
    <property type="entry name" value="WD40/YVTN_repeat-like_dom_sf"/>
</dbReference>
<dbReference type="InterPro" id="IPR036322">
    <property type="entry name" value="WD40_repeat_dom_sf"/>
</dbReference>
<feature type="compositionally biased region" description="Basic and acidic residues" evidence="1">
    <location>
        <begin position="404"/>
        <end position="413"/>
    </location>
</feature>
<dbReference type="SUPFAM" id="SSF50978">
    <property type="entry name" value="WD40 repeat-like"/>
    <property type="match status" value="1"/>
</dbReference>
<dbReference type="HOGENOM" id="CLU_589322_0_0_1"/>
<dbReference type="AlphaFoldDB" id="A0A0D0C4I1"/>
<keyword evidence="3" id="KW-1185">Reference proteome</keyword>
<dbReference type="OrthoDB" id="548949at2759"/>
<reference evidence="2 3" key="1">
    <citation type="submission" date="2014-04" db="EMBL/GenBank/DDBJ databases">
        <title>Evolutionary Origins and Diversification of the Mycorrhizal Mutualists.</title>
        <authorList>
            <consortium name="DOE Joint Genome Institute"/>
            <consortium name="Mycorrhizal Genomics Consortium"/>
            <person name="Kohler A."/>
            <person name="Kuo A."/>
            <person name="Nagy L.G."/>
            <person name="Floudas D."/>
            <person name="Copeland A."/>
            <person name="Barry K.W."/>
            <person name="Cichocki N."/>
            <person name="Veneault-Fourrey C."/>
            <person name="LaButti K."/>
            <person name="Lindquist E.A."/>
            <person name="Lipzen A."/>
            <person name="Lundell T."/>
            <person name="Morin E."/>
            <person name="Murat C."/>
            <person name="Riley R."/>
            <person name="Ohm R."/>
            <person name="Sun H."/>
            <person name="Tunlid A."/>
            <person name="Henrissat B."/>
            <person name="Grigoriev I.V."/>
            <person name="Hibbett D.S."/>
            <person name="Martin F."/>
        </authorList>
    </citation>
    <scope>NUCLEOTIDE SEQUENCE [LARGE SCALE GENOMIC DNA]</scope>
    <source>
        <strain evidence="2 3">FD-317 M1</strain>
    </source>
</reference>
<evidence type="ECO:0000256" key="1">
    <source>
        <dbReference type="SAM" id="MobiDB-lite"/>
    </source>
</evidence>
<dbReference type="InterPro" id="IPR001680">
    <property type="entry name" value="WD40_rpt"/>
</dbReference>
<evidence type="ECO:0000313" key="2">
    <source>
        <dbReference type="EMBL" id="KIK52747.1"/>
    </source>
</evidence>